<keyword evidence="3" id="KW-1185">Reference proteome</keyword>
<keyword evidence="1" id="KW-1133">Transmembrane helix</keyword>
<dbReference type="EMBL" id="OY726397">
    <property type="protein sequence ID" value="CAJ1507849.1"/>
    <property type="molecule type" value="Genomic_DNA"/>
</dbReference>
<evidence type="ECO:0000313" key="2">
    <source>
        <dbReference type="EMBL" id="CAJ1507849.1"/>
    </source>
</evidence>
<dbReference type="Proteomes" id="UP001190465">
    <property type="component" value="Chromosome"/>
</dbReference>
<evidence type="ECO:0000256" key="1">
    <source>
        <dbReference type="SAM" id="Phobius"/>
    </source>
</evidence>
<keyword evidence="1" id="KW-0472">Membrane</keyword>
<keyword evidence="1" id="KW-0812">Transmembrane</keyword>
<evidence type="ECO:0000313" key="3">
    <source>
        <dbReference type="Proteomes" id="UP001190465"/>
    </source>
</evidence>
<proteinExistence type="predicted"/>
<accession>A0ABM9M0A1</accession>
<organism evidence="2 3">
    <name type="scientific">[Mycobacterium] burgundiense</name>
    <dbReference type="NCBI Taxonomy" id="3064286"/>
    <lineage>
        <taxon>Bacteria</taxon>
        <taxon>Bacillati</taxon>
        <taxon>Actinomycetota</taxon>
        <taxon>Actinomycetes</taxon>
        <taxon>Mycobacteriales</taxon>
        <taxon>Mycobacteriaceae</taxon>
        <taxon>Mycolicibacterium</taxon>
    </lineage>
</organism>
<name>A0ABM9M0A1_9MYCO</name>
<feature type="transmembrane region" description="Helical" evidence="1">
    <location>
        <begin position="81"/>
        <end position="103"/>
    </location>
</feature>
<gene>
    <name evidence="2" type="ORF">MU0053_003649</name>
</gene>
<protein>
    <recommendedName>
        <fullName evidence="4">DUF4345 domain-containing protein</fullName>
    </recommendedName>
</protein>
<feature type="transmembrane region" description="Helical" evidence="1">
    <location>
        <begin position="48"/>
        <end position="74"/>
    </location>
</feature>
<evidence type="ECO:0008006" key="4">
    <source>
        <dbReference type="Google" id="ProtNLM"/>
    </source>
</evidence>
<dbReference type="RefSeq" id="WP_308479017.1">
    <property type="nucleotide sequence ID" value="NZ_OY726397.1"/>
</dbReference>
<reference evidence="2 3" key="1">
    <citation type="submission" date="2023-08" db="EMBL/GenBank/DDBJ databases">
        <authorList>
            <person name="Folkvardsen B D."/>
            <person name="Norman A."/>
        </authorList>
    </citation>
    <scope>NUCLEOTIDE SEQUENCE [LARGE SCALE GENOMIC DNA]</scope>
    <source>
        <strain evidence="2 3">Mu0053</strain>
    </source>
</reference>
<sequence>MIRHSLLGAAAAVLGAPPAAGLVAALYRFPVPFHGYVSGFAAAPTAALAALFYLAVGGIVVLGAAGAVAGALLARARAERVTAWTLVAGSALAVLAAVALAVLEHVIGPW</sequence>